<keyword evidence="2" id="KW-1185">Reference proteome</keyword>
<dbReference type="PANTHER" id="PTHR10668">
    <property type="entry name" value="PHYTOENE DEHYDROGENASE"/>
    <property type="match status" value="1"/>
</dbReference>
<gene>
    <name evidence="1" type="ORF">MUN76_07025</name>
</gene>
<dbReference type="Pfam" id="PF13450">
    <property type="entry name" value="NAD_binding_8"/>
    <property type="match status" value="1"/>
</dbReference>
<reference evidence="1 2" key="1">
    <citation type="submission" date="2022-04" db="EMBL/GenBank/DDBJ databases">
        <title>Leucobacter sp. isolated from rhizosphere of onion.</title>
        <authorList>
            <person name="Won M."/>
            <person name="Lee C.-M."/>
            <person name="Woen H.-Y."/>
            <person name="Kwon S.-W."/>
        </authorList>
    </citation>
    <scope>NUCLEOTIDE SEQUENCE [LARGE SCALE GENOMIC DNA]</scope>
    <source>
        <strain evidence="1 2">H25R-14</strain>
    </source>
</reference>
<accession>A0ABY4FZY5</accession>
<proteinExistence type="predicted"/>
<evidence type="ECO:0000313" key="2">
    <source>
        <dbReference type="Proteomes" id="UP000831775"/>
    </source>
</evidence>
<name>A0ABY4FZY5_9MICO</name>
<dbReference type="PRINTS" id="PR00419">
    <property type="entry name" value="ADXRDTASE"/>
</dbReference>
<protein>
    <submittedName>
        <fullName evidence="1">NAD(P)/FAD-dependent oxidoreductase</fullName>
    </submittedName>
</protein>
<dbReference type="Gene3D" id="3.50.50.60">
    <property type="entry name" value="FAD/NAD(P)-binding domain"/>
    <property type="match status" value="1"/>
</dbReference>
<dbReference type="PANTHER" id="PTHR10668:SF105">
    <property type="entry name" value="DEHYDROGENASE-RELATED"/>
    <property type="match status" value="1"/>
</dbReference>
<organism evidence="1 2">
    <name type="scientific">Leucobacter rhizosphaerae</name>
    <dbReference type="NCBI Taxonomy" id="2932245"/>
    <lineage>
        <taxon>Bacteria</taxon>
        <taxon>Bacillati</taxon>
        <taxon>Actinomycetota</taxon>
        <taxon>Actinomycetes</taxon>
        <taxon>Micrococcales</taxon>
        <taxon>Microbacteriaceae</taxon>
        <taxon>Leucobacter</taxon>
    </lineage>
</organism>
<dbReference type="RefSeq" id="WP_244688368.1">
    <property type="nucleotide sequence ID" value="NZ_CP095043.1"/>
</dbReference>
<dbReference type="InterPro" id="IPR036188">
    <property type="entry name" value="FAD/NAD-bd_sf"/>
</dbReference>
<evidence type="ECO:0000313" key="1">
    <source>
        <dbReference type="EMBL" id="UOQ61704.1"/>
    </source>
</evidence>
<sequence length="483" mass="51104">MTSSRSAAVVGAGPNGLAAAVTLARAGVPVTVYEAAETIGGGTRTAEVVEPGVLHDVCSAIHPMALASPFFQQFDLTRRVDFAVPEASYASPLDGGSAAIAYRDLERTAAGLGRDGAAYARFYRPLLRRLEGVVDFTLGGSMLRWPRDPVAAFATALRTLEQGSPLDALRFRGDAAPALITGVAAHSTGRLPGLATAGVGTVLGALGHAGGWPVPIGGSRAITDALAADLLVHGGRIETGRAISDVRELGPSTVVLFDTSARGLLHIARSRLPRRYRGRLARFRYGSGAAKVDFVLDGPIPWRDPRIAETATVHVGGTRAEMVAAERIVARGGYPERPYVLLAQPTAWDPWRNAAGTHAIWSYTHVPSGSSRDVSEAVTAQIERFAPGFRDRIRALHVTTAEDYAGYNRNYHGGDFSAGAISFRQLFVRPVFARDPWRTPAEGIYLCSSSASPGPGVHGLTGWYAARSALRHEFGLAAPDLGL</sequence>
<dbReference type="Proteomes" id="UP000831775">
    <property type="component" value="Chromosome"/>
</dbReference>
<dbReference type="SUPFAM" id="SSF51905">
    <property type="entry name" value="FAD/NAD(P)-binding domain"/>
    <property type="match status" value="1"/>
</dbReference>
<dbReference type="EMBL" id="CP095043">
    <property type="protein sequence ID" value="UOQ61704.1"/>
    <property type="molecule type" value="Genomic_DNA"/>
</dbReference>